<name>A0A1A9IB81_9BACT</name>
<protein>
    <recommendedName>
        <fullName evidence="3">Membrane receptor RagA</fullName>
    </recommendedName>
</protein>
<accession>A0A1A9IB81</accession>
<gene>
    <name evidence="1" type="ORF">A8C56_17010</name>
</gene>
<dbReference type="EMBL" id="CP015772">
    <property type="protein sequence ID" value="ANH84020.1"/>
    <property type="molecule type" value="Genomic_DNA"/>
</dbReference>
<sequence>MRLFFTTTILLGTYTLPAQEYSVSGKVLDTRLQPVAFATVQLKGQPVGQLTKEDGSYSFSLSKGIYDLAVTMVGYQPQVVKIVVDKRTVQQNIILQEEARALSGVTVSSKIKDRAAEYIREVIRRKERIEAAHGAYSVLLYIKAVQTDSLPTPLRKKKKRAKPVAVNAADSALKQMAMAELSVKLDHESDSRFKEERLGVVKRGNVGRLFYLTTTDGSFNLYDNLMKVPAVSVTPFLSPISYSGLIAYRFKTLKTESYGNHKKYTIAVIPGKLSNAAISGHIVIDDSLWVIHEAHFTLPGYHLADYDYFEVNQQYEFTDSAWMPARQEFVYYSRAGKGKVTGTTTVTYRGYELRKKFDKKYFGNELSTASAAAYKRDSTFWQQARTEPLTPKELQFIKYKDSIYTVTHSKAYLDSVDRALNKITLGKIVYKGQPLSNHEKGTLISFPALAMMINPFAIGGLRVMVPVRYSKLDPVTRKTWNIYTDVNYGFLNKDVNGRLQLNHKYNAFTQANYSVSVVRDFASFFQGDAWINQLKRVNYYLDNSLNIGWGRELVNGLQLNIKTGISLRRSLANYKTYNFIDSLSEDLGEGENKVKSFEPYNAFYSELSLRYTPFQPYIREPNEKIILSSKWPTAFVNWRKGVPGVLNSKVNFDYLEMGFDQVLKLGLVGVSSYSIKTGAFLSTKMVNVVDYKYQRRGDPIFFMNPSNAFQSLDSTFPVFKRFYEAHYLYEFNGAILNKIPLLKKIGLREVVGGGFLIAPERSLRYGEVYAGIERVLRIPFLSIGKVKLGVYTVGSLSNQFKNPVQFKVGLTTWDLMNNRWR</sequence>
<dbReference type="InterPro" id="IPR043741">
    <property type="entry name" value="DUF5686"/>
</dbReference>
<dbReference type="Pfam" id="PF13715">
    <property type="entry name" value="CarbopepD_reg_2"/>
    <property type="match status" value="1"/>
</dbReference>
<dbReference type="AlphaFoldDB" id="A0A1A9IB81"/>
<evidence type="ECO:0000313" key="1">
    <source>
        <dbReference type="EMBL" id="ANH84020.1"/>
    </source>
</evidence>
<proteinExistence type="predicted"/>
<dbReference type="Gene3D" id="2.60.40.1120">
    <property type="entry name" value="Carboxypeptidase-like, regulatory domain"/>
    <property type="match status" value="1"/>
</dbReference>
<evidence type="ECO:0000313" key="2">
    <source>
        <dbReference type="Proteomes" id="UP000077667"/>
    </source>
</evidence>
<organism evidence="1 2">
    <name type="scientific">Niabella ginsenosidivorans</name>
    <dbReference type="NCBI Taxonomy" id="1176587"/>
    <lineage>
        <taxon>Bacteria</taxon>
        <taxon>Pseudomonadati</taxon>
        <taxon>Bacteroidota</taxon>
        <taxon>Chitinophagia</taxon>
        <taxon>Chitinophagales</taxon>
        <taxon>Chitinophagaceae</taxon>
        <taxon>Niabella</taxon>
    </lineage>
</organism>
<dbReference type="InterPro" id="IPR008969">
    <property type="entry name" value="CarboxyPept-like_regulatory"/>
</dbReference>
<dbReference type="Proteomes" id="UP000077667">
    <property type="component" value="Chromosome"/>
</dbReference>
<dbReference type="STRING" id="1176587.A8C56_17010"/>
<dbReference type="KEGG" id="nia:A8C56_17010"/>
<dbReference type="Pfam" id="PF18939">
    <property type="entry name" value="DUF5686"/>
    <property type="match status" value="1"/>
</dbReference>
<keyword evidence="2" id="KW-1185">Reference proteome</keyword>
<dbReference type="SUPFAM" id="SSF49464">
    <property type="entry name" value="Carboxypeptidase regulatory domain-like"/>
    <property type="match status" value="1"/>
</dbReference>
<evidence type="ECO:0008006" key="3">
    <source>
        <dbReference type="Google" id="ProtNLM"/>
    </source>
</evidence>
<reference evidence="1 2" key="1">
    <citation type="submission" date="2016-05" db="EMBL/GenBank/DDBJ databases">
        <title>Niabella ginsenosidivorans BS26 whole genome sequencing.</title>
        <authorList>
            <person name="Im W.T."/>
            <person name="Siddiqi M.Z."/>
        </authorList>
    </citation>
    <scope>NUCLEOTIDE SEQUENCE [LARGE SCALE GENOMIC DNA]</scope>
    <source>
        <strain evidence="1 2">BS26</strain>
    </source>
</reference>